<comment type="subcellular location">
    <subcellularLocation>
        <location evidence="2">Nucleus</location>
    </subcellularLocation>
</comment>
<dbReference type="GeneID" id="107419347"/>
<gene>
    <name evidence="6" type="primary">LOC107419347</name>
</gene>
<dbReference type="PANTHER" id="PTHR33077:SF125">
    <property type="entry name" value="PROTEIN TIFY"/>
    <property type="match status" value="1"/>
</dbReference>
<evidence type="ECO:0000313" key="6">
    <source>
        <dbReference type="RefSeq" id="XP_048330167.2"/>
    </source>
</evidence>
<feature type="domain" description="Tify" evidence="4">
    <location>
        <begin position="201"/>
        <end position="236"/>
    </location>
</feature>
<evidence type="ECO:0000256" key="3">
    <source>
        <dbReference type="SAM" id="MobiDB-lite"/>
    </source>
</evidence>
<dbReference type="InterPro" id="IPR010399">
    <property type="entry name" value="Tify_dom"/>
</dbReference>
<protein>
    <recommendedName>
        <fullName evidence="2">Protein TIFY</fullName>
    </recommendedName>
    <alternativeName>
        <fullName evidence="2">Jasmonate ZIM domain-containing protein</fullName>
    </alternativeName>
</protein>
<comment type="similarity">
    <text evidence="1 2">Belongs to the TIFY/JAZ family.</text>
</comment>
<dbReference type="InterPro" id="IPR018467">
    <property type="entry name" value="CCT_CS"/>
</dbReference>
<evidence type="ECO:0000256" key="1">
    <source>
        <dbReference type="ARBA" id="ARBA00008614"/>
    </source>
</evidence>
<organism evidence="5 6">
    <name type="scientific">Ziziphus jujuba</name>
    <name type="common">Chinese jujube</name>
    <name type="synonym">Ziziphus sativa</name>
    <dbReference type="NCBI Taxonomy" id="326968"/>
    <lineage>
        <taxon>Eukaryota</taxon>
        <taxon>Viridiplantae</taxon>
        <taxon>Streptophyta</taxon>
        <taxon>Embryophyta</taxon>
        <taxon>Tracheophyta</taxon>
        <taxon>Spermatophyta</taxon>
        <taxon>Magnoliopsida</taxon>
        <taxon>eudicotyledons</taxon>
        <taxon>Gunneridae</taxon>
        <taxon>Pentapetalae</taxon>
        <taxon>rosids</taxon>
        <taxon>fabids</taxon>
        <taxon>Rosales</taxon>
        <taxon>Rhamnaceae</taxon>
        <taxon>Paliureae</taxon>
        <taxon>Ziziphus</taxon>
    </lineage>
</organism>
<evidence type="ECO:0000313" key="5">
    <source>
        <dbReference type="Proteomes" id="UP001652623"/>
    </source>
</evidence>
<keyword evidence="5" id="KW-1185">Reference proteome</keyword>
<keyword evidence="2" id="KW-1184">Jasmonic acid signaling pathway</keyword>
<feature type="region of interest" description="Disordered" evidence="3">
    <location>
        <begin position="1"/>
        <end position="28"/>
    </location>
</feature>
<accession>A0ABM3IK77</accession>
<dbReference type="PANTHER" id="PTHR33077">
    <property type="entry name" value="PROTEIN TIFY 4A-RELATED-RELATED"/>
    <property type="match status" value="1"/>
</dbReference>
<dbReference type="Proteomes" id="UP001652623">
    <property type="component" value="Chromosome 2"/>
</dbReference>
<evidence type="ECO:0000256" key="2">
    <source>
        <dbReference type="RuleBase" id="RU369065"/>
    </source>
</evidence>
<dbReference type="SMART" id="SM00979">
    <property type="entry name" value="TIFY"/>
    <property type="match status" value="1"/>
</dbReference>
<sequence length="399" mass="42300">MERDFLGLSSKKESLAVHEEPTDGGYKNSAVVRDSGMQWSFSNKVSALPQFLSFKAAQEDRSRKTVQDPLASSTYMTISPADAFGTSQKPFSSAIQKNLIQEKQAGNHYAMTVFPPQHFGAQAVQHPHEVKMFPISNQHNQTIPLGLSTHVIQSHTTSGQNTIASTIIPQPLGGIPIATPVSVLPSSSMVGTTDLRNAPKTSGSSAQLTIFYAGSVNVYDDVSPEKAQAIMLLAGNGSSPTHSKPVPMAQVQAPLPRPATSESFVKSWSHTTSSCSGIPSLPNVLSGTSHGGPQCGGRSNSHELTMVKPVVASTSHSNHSEPPKVVSSVGSATTTVVPTAVPQARKASLARFLEKRKERVVSTSPYFVKNKSPECSTHGSDDQSFSVPSHGSYPLSASN</sequence>
<feature type="compositionally biased region" description="Basic and acidic residues" evidence="3">
    <location>
        <begin position="1"/>
        <end position="21"/>
    </location>
</feature>
<dbReference type="RefSeq" id="XP_048330167.2">
    <property type="nucleotide sequence ID" value="XM_048474210.2"/>
</dbReference>
<dbReference type="Pfam" id="PF09425">
    <property type="entry name" value="Jas_motif"/>
    <property type="match status" value="1"/>
</dbReference>
<comment type="function">
    <text evidence="2">Repressor of jasmonate responses.</text>
</comment>
<name>A0ABM3IK77_ZIZJJ</name>
<reference evidence="6" key="1">
    <citation type="submission" date="2025-08" db="UniProtKB">
        <authorList>
            <consortium name="RefSeq"/>
        </authorList>
    </citation>
    <scope>IDENTIFICATION</scope>
    <source>
        <tissue evidence="6">Seedling</tissue>
    </source>
</reference>
<evidence type="ECO:0000259" key="4">
    <source>
        <dbReference type="PROSITE" id="PS51320"/>
    </source>
</evidence>
<dbReference type="Pfam" id="PF06200">
    <property type="entry name" value="tify"/>
    <property type="match status" value="1"/>
</dbReference>
<feature type="compositionally biased region" description="Polar residues" evidence="3">
    <location>
        <begin position="373"/>
        <end position="399"/>
    </location>
</feature>
<feature type="region of interest" description="Disordered" evidence="3">
    <location>
        <begin position="368"/>
        <end position="399"/>
    </location>
</feature>
<comment type="domain">
    <text evidence="2">The jas domain is required for interaction with COI1.</text>
</comment>
<keyword evidence="2" id="KW-0539">Nucleus</keyword>
<proteinExistence type="inferred from homology"/>
<dbReference type="InterPro" id="IPR040390">
    <property type="entry name" value="TIFY/JAZ"/>
</dbReference>
<feature type="region of interest" description="Disordered" evidence="3">
    <location>
        <begin position="312"/>
        <end position="331"/>
    </location>
</feature>
<dbReference type="PROSITE" id="PS51320">
    <property type="entry name" value="TIFY"/>
    <property type="match status" value="1"/>
</dbReference>